<sequence>MPGTATPDYRPGDKVRVLVDEPYATELAEGDIVTVIEQRTKVEQGEEVEVVAVSTNHGNRWLGLDVVEPFRDDYKPAEPDELIDAQFRALLESDEELTRWASDADTTLGAEDEKVPGQLTPEQFDGLTSLPGKENRFRATDYAGDVLDVYYAERECADHGRESAFVFDINDGDDVVVIPAGSVGPLIAFLLDRARFSKRPR</sequence>
<evidence type="ECO:0000313" key="1">
    <source>
        <dbReference type="EMBL" id="MBP2323308.1"/>
    </source>
</evidence>
<dbReference type="RefSeq" id="WP_209639503.1">
    <property type="nucleotide sequence ID" value="NZ_JAGINW010000001.1"/>
</dbReference>
<comment type="caution">
    <text evidence="1">The sequence shown here is derived from an EMBL/GenBank/DDBJ whole genome shotgun (WGS) entry which is preliminary data.</text>
</comment>
<protein>
    <submittedName>
        <fullName evidence="1">Uncharacterized protein</fullName>
    </submittedName>
</protein>
<dbReference type="Proteomes" id="UP001519332">
    <property type="component" value="Unassembled WGS sequence"/>
</dbReference>
<proteinExistence type="predicted"/>
<dbReference type="EMBL" id="JAGINW010000001">
    <property type="protein sequence ID" value="MBP2323308.1"/>
    <property type="molecule type" value="Genomic_DNA"/>
</dbReference>
<gene>
    <name evidence="1" type="ORF">JOF56_003693</name>
</gene>
<accession>A0ABS4TFV6</accession>
<reference evidence="1 2" key="1">
    <citation type="submission" date="2021-03" db="EMBL/GenBank/DDBJ databases">
        <title>Sequencing the genomes of 1000 actinobacteria strains.</title>
        <authorList>
            <person name="Klenk H.-P."/>
        </authorList>
    </citation>
    <scope>NUCLEOTIDE SEQUENCE [LARGE SCALE GENOMIC DNA]</scope>
    <source>
        <strain evidence="1 2">DSM 46670</strain>
    </source>
</reference>
<organism evidence="1 2">
    <name type="scientific">Kibdelosporangium banguiense</name>
    <dbReference type="NCBI Taxonomy" id="1365924"/>
    <lineage>
        <taxon>Bacteria</taxon>
        <taxon>Bacillati</taxon>
        <taxon>Actinomycetota</taxon>
        <taxon>Actinomycetes</taxon>
        <taxon>Pseudonocardiales</taxon>
        <taxon>Pseudonocardiaceae</taxon>
        <taxon>Kibdelosporangium</taxon>
    </lineage>
</organism>
<keyword evidence="2" id="KW-1185">Reference proteome</keyword>
<name>A0ABS4TFV6_9PSEU</name>
<evidence type="ECO:0000313" key="2">
    <source>
        <dbReference type="Proteomes" id="UP001519332"/>
    </source>
</evidence>